<organism evidence="2 3">
    <name type="scientific">Albimonas donghaensis</name>
    <dbReference type="NCBI Taxonomy" id="356660"/>
    <lineage>
        <taxon>Bacteria</taxon>
        <taxon>Pseudomonadati</taxon>
        <taxon>Pseudomonadota</taxon>
        <taxon>Alphaproteobacteria</taxon>
        <taxon>Rhodobacterales</taxon>
        <taxon>Paracoccaceae</taxon>
        <taxon>Albimonas</taxon>
    </lineage>
</organism>
<dbReference type="EMBL" id="FNMZ01000003">
    <property type="protein sequence ID" value="SDX04968.1"/>
    <property type="molecule type" value="Genomic_DNA"/>
</dbReference>
<dbReference type="AlphaFoldDB" id="A0A1H2YJH7"/>
<proteinExistence type="predicted"/>
<protein>
    <submittedName>
        <fullName evidence="2">Uncharacterized protein</fullName>
    </submittedName>
</protein>
<dbReference type="RefSeq" id="WP_281242906.1">
    <property type="nucleotide sequence ID" value="NZ_FNMZ01000003.1"/>
</dbReference>
<evidence type="ECO:0000313" key="2">
    <source>
        <dbReference type="EMBL" id="SDX04968.1"/>
    </source>
</evidence>
<gene>
    <name evidence="2" type="ORF">SAMN05444336_103142</name>
</gene>
<evidence type="ECO:0000313" key="3">
    <source>
        <dbReference type="Proteomes" id="UP000199118"/>
    </source>
</evidence>
<dbReference type="Proteomes" id="UP000199118">
    <property type="component" value="Unassembled WGS sequence"/>
</dbReference>
<evidence type="ECO:0000256" key="1">
    <source>
        <dbReference type="SAM" id="MobiDB-lite"/>
    </source>
</evidence>
<name>A0A1H2YJH7_9RHOB</name>
<reference evidence="2 3" key="1">
    <citation type="submission" date="2016-10" db="EMBL/GenBank/DDBJ databases">
        <authorList>
            <person name="de Groot N.N."/>
        </authorList>
    </citation>
    <scope>NUCLEOTIDE SEQUENCE [LARGE SCALE GENOMIC DNA]</scope>
    <source>
        <strain evidence="2 3">DSM 17890</strain>
    </source>
</reference>
<sequence length="44" mass="4775">MAKGQMRSNKEAKKPKKEKAAATTAVHPLAAKIMENQAKPKKGK</sequence>
<accession>A0A1H2YJH7</accession>
<keyword evidence="3" id="KW-1185">Reference proteome</keyword>
<feature type="region of interest" description="Disordered" evidence="1">
    <location>
        <begin position="1"/>
        <end position="44"/>
    </location>
</feature>